<feature type="transmembrane region" description="Helical" evidence="9">
    <location>
        <begin position="57"/>
        <end position="74"/>
    </location>
</feature>
<dbReference type="InterPro" id="IPR036721">
    <property type="entry name" value="RCK_C_sf"/>
</dbReference>
<evidence type="ECO:0000256" key="9">
    <source>
        <dbReference type="SAM" id="Phobius"/>
    </source>
</evidence>
<gene>
    <name evidence="11" type="ORF">H5993_05965</name>
</gene>
<evidence type="ECO:0000256" key="2">
    <source>
        <dbReference type="ARBA" id="ARBA00005551"/>
    </source>
</evidence>
<evidence type="ECO:0000256" key="6">
    <source>
        <dbReference type="ARBA" id="ARBA00022989"/>
    </source>
</evidence>
<keyword evidence="6 9" id="KW-1133">Transmembrane helix</keyword>
<dbReference type="SUPFAM" id="SSF116726">
    <property type="entry name" value="TrkA C-terminal domain-like"/>
    <property type="match status" value="1"/>
</dbReference>
<dbReference type="SUPFAM" id="SSF51735">
    <property type="entry name" value="NAD(P)-binding Rossmann-fold domains"/>
    <property type="match status" value="1"/>
</dbReference>
<evidence type="ECO:0000259" key="10">
    <source>
        <dbReference type="PROSITE" id="PS51202"/>
    </source>
</evidence>
<sequence length="609" mass="67502">MTQLSMFIVVLAALVIPIMMARFKVTSVPTAVAEIVVGIILGKTGFNLVQQNSTLSLLSEMGVILLMFLSGMEIDFSLFKAKPSEDDNQASPVKLASLAFAGILVVATILSFALKYTGLFPDPLLAIILFSTIALGVVIATLKEKEILSKPMGQTILLTAVLGEVVPMFGLTVYATLNGGNASRLWLLVLLLLAAIILLYRFKQPFIWFNKITKATTQLDIRLAFFLIFTLVIIAEQVGAETILGSFLAGMVMKLLEPHESTAEKLTSIGYGFFIPIFFIMTGVKLNLRELFANPQALMLIPILVACFFIAKLVPILVYRTRFSNRNSMAGGFLTATTITLVLPSVQVAQSLQVITNTQAGAFILAAVLVCIFAPIIFNSVYKLSKEDLIKQRVVLIGANMITVPIAQQLSNEWYEVHVVTTVEKNYKTYNSEVKNLVLLPEISKESLTKAGLNDVDILAACYLDDEQNYEFAQAALQSGIKRIIAFQNSRAVNNERMDQLVAQGVEIFNAFNVETSVLRALIESPSVMQMLTGTETGLYEVRVVNHRFTGRQLMELPFIDKITVSRIRRRNHWIDPHGTTVLEYNDRLIFTGKKEDVNTIRQQLRKAN</sequence>
<keyword evidence="3" id="KW-0813">Transport</keyword>
<dbReference type="Pfam" id="PF00999">
    <property type="entry name" value="Na_H_Exchanger"/>
    <property type="match status" value="1"/>
</dbReference>
<dbReference type="InterPro" id="IPR038770">
    <property type="entry name" value="Na+/solute_symporter_sf"/>
</dbReference>
<feature type="transmembrane region" description="Helical" evidence="9">
    <location>
        <begin position="183"/>
        <end position="202"/>
    </location>
</feature>
<dbReference type="PANTHER" id="PTHR43562">
    <property type="entry name" value="NAPA-TYPE SODIUM/HYDROGEN ANTIPORTER"/>
    <property type="match status" value="1"/>
</dbReference>
<evidence type="ECO:0000313" key="12">
    <source>
        <dbReference type="Proteomes" id="UP000776629"/>
    </source>
</evidence>
<feature type="transmembrane region" description="Helical" evidence="9">
    <location>
        <begin position="297"/>
        <end position="318"/>
    </location>
</feature>
<dbReference type="PANTHER" id="PTHR43562:SF1">
    <property type="entry name" value="NA(+)_H(+) ANTIPORTER YJBQ-RELATED"/>
    <property type="match status" value="1"/>
</dbReference>
<keyword evidence="4" id="KW-0050">Antiport</keyword>
<dbReference type="Pfam" id="PF02080">
    <property type="entry name" value="TrkA_C"/>
    <property type="match status" value="1"/>
</dbReference>
<feature type="domain" description="RCK C-terminal" evidence="10">
    <location>
        <begin position="527"/>
        <end position="607"/>
    </location>
</feature>
<comment type="similarity">
    <text evidence="2">Belongs to the monovalent cation:proton antiporter 2 (CPA2) transporter (TC 2.A.37) family.</text>
</comment>
<feature type="transmembrane region" description="Helical" evidence="9">
    <location>
        <begin position="269"/>
        <end position="288"/>
    </location>
</feature>
<dbReference type="PROSITE" id="PS51202">
    <property type="entry name" value="RCK_C"/>
    <property type="match status" value="1"/>
</dbReference>
<feature type="transmembrane region" description="Helical" evidence="9">
    <location>
        <begin position="155"/>
        <end position="177"/>
    </location>
</feature>
<dbReference type="InterPro" id="IPR003148">
    <property type="entry name" value="RCK_N"/>
</dbReference>
<evidence type="ECO:0000256" key="7">
    <source>
        <dbReference type="ARBA" id="ARBA00023065"/>
    </source>
</evidence>
<dbReference type="Pfam" id="PF02254">
    <property type="entry name" value="TrkA_N"/>
    <property type="match status" value="1"/>
</dbReference>
<keyword evidence="5 9" id="KW-0812">Transmembrane</keyword>
<dbReference type="InterPro" id="IPR006153">
    <property type="entry name" value="Cation/H_exchanger_TM"/>
</dbReference>
<dbReference type="Proteomes" id="UP000776629">
    <property type="component" value="Unassembled WGS sequence"/>
</dbReference>
<reference evidence="11 12" key="1">
    <citation type="journal article" date="2021" name="Sci. Rep.">
        <title>The distribution of antibiotic resistance genes in chicken gut microbiota commensals.</title>
        <authorList>
            <person name="Juricova H."/>
            <person name="Matiasovicova J."/>
            <person name="Kubasova T."/>
            <person name="Cejkova D."/>
            <person name="Rychlik I."/>
        </authorList>
    </citation>
    <scope>NUCLEOTIDE SEQUENCE [LARGE SCALE GENOMIC DNA]</scope>
    <source>
        <strain evidence="11 12">An810</strain>
    </source>
</reference>
<keyword evidence="7" id="KW-0406">Ion transport</keyword>
<accession>A0ABS2EPJ9</accession>
<dbReference type="Gene3D" id="3.40.50.720">
    <property type="entry name" value="NAD(P)-binding Rossmann-like Domain"/>
    <property type="match status" value="1"/>
</dbReference>
<feature type="transmembrane region" description="Helical" evidence="9">
    <location>
        <begin position="223"/>
        <end position="249"/>
    </location>
</feature>
<organism evidence="11 12">
    <name type="scientific">Limosilactobacillus alvi</name>
    <dbReference type="NCBI Taxonomy" id="990412"/>
    <lineage>
        <taxon>Bacteria</taxon>
        <taxon>Bacillati</taxon>
        <taxon>Bacillota</taxon>
        <taxon>Bacilli</taxon>
        <taxon>Lactobacillales</taxon>
        <taxon>Lactobacillaceae</taxon>
        <taxon>Limosilactobacillus</taxon>
    </lineage>
</organism>
<name>A0ABS2EPJ9_9LACO</name>
<proteinExistence type="inferred from homology"/>
<evidence type="ECO:0000313" key="11">
    <source>
        <dbReference type="EMBL" id="MBM6754300.1"/>
    </source>
</evidence>
<feature type="transmembrane region" description="Helical" evidence="9">
    <location>
        <begin position="330"/>
        <end position="349"/>
    </location>
</feature>
<evidence type="ECO:0000256" key="1">
    <source>
        <dbReference type="ARBA" id="ARBA00004141"/>
    </source>
</evidence>
<feature type="transmembrane region" description="Helical" evidence="9">
    <location>
        <begin position="95"/>
        <end position="118"/>
    </location>
</feature>
<evidence type="ECO:0000256" key="5">
    <source>
        <dbReference type="ARBA" id="ARBA00022692"/>
    </source>
</evidence>
<dbReference type="EMBL" id="JACJJQ010000024">
    <property type="protein sequence ID" value="MBM6754300.1"/>
    <property type="molecule type" value="Genomic_DNA"/>
</dbReference>
<dbReference type="RefSeq" id="WP_204776625.1">
    <property type="nucleotide sequence ID" value="NZ_JACJJQ010000024.1"/>
</dbReference>
<dbReference type="InterPro" id="IPR036291">
    <property type="entry name" value="NAD(P)-bd_dom_sf"/>
</dbReference>
<dbReference type="Gene3D" id="3.30.70.1450">
    <property type="entry name" value="Regulator of K+ conductance, C-terminal domain"/>
    <property type="match status" value="1"/>
</dbReference>
<evidence type="ECO:0000256" key="8">
    <source>
        <dbReference type="ARBA" id="ARBA00023136"/>
    </source>
</evidence>
<feature type="transmembrane region" description="Helical" evidence="9">
    <location>
        <begin position="361"/>
        <end position="382"/>
    </location>
</feature>
<feature type="transmembrane region" description="Helical" evidence="9">
    <location>
        <begin position="124"/>
        <end position="143"/>
    </location>
</feature>
<dbReference type="Gene3D" id="1.20.1530.20">
    <property type="match status" value="1"/>
</dbReference>
<protein>
    <submittedName>
        <fullName evidence="11">Monovalent cation:proton antiporter family protein</fullName>
    </submittedName>
</protein>
<keyword evidence="12" id="KW-1185">Reference proteome</keyword>
<keyword evidence="8 9" id="KW-0472">Membrane</keyword>
<evidence type="ECO:0000256" key="3">
    <source>
        <dbReference type="ARBA" id="ARBA00022448"/>
    </source>
</evidence>
<comment type="caution">
    <text evidence="11">The sequence shown here is derived from an EMBL/GenBank/DDBJ whole genome shotgun (WGS) entry which is preliminary data.</text>
</comment>
<comment type="subcellular location">
    <subcellularLocation>
        <location evidence="1">Membrane</location>
        <topology evidence="1">Multi-pass membrane protein</topology>
    </subcellularLocation>
</comment>
<dbReference type="InterPro" id="IPR006037">
    <property type="entry name" value="RCK_C"/>
</dbReference>
<evidence type="ECO:0000256" key="4">
    <source>
        <dbReference type="ARBA" id="ARBA00022449"/>
    </source>
</evidence>